<evidence type="ECO:0000313" key="2">
    <source>
        <dbReference type="Proteomes" id="UP000829447"/>
    </source>
</evidence>
<protein>
    <submittedName>
        <fullName evidence="1">Uncharacterized protein</fullName>
    </submittedName>
</protein>
<name>A0ACC5WN64_PANGG</name>
<sequence length="109" mass="11922">MHTGKSEVRIHSKCAALLGMLGHHHGFTDFAELTDLCWKQDECVECVQDADLLRPKTAAAQEKAQPNKSHTSSFCMAPGQGQGQGQGQGRGCSFFRTFNLNSIESLDKI</sequence>
<proteinExistence type="predicted"/>
<evidence type="ECO:0000313" key="1">
    <source>
        <dbReference type="EMBL" id="MCI4380503.1"/>
    </source>
</evidence>
<reference evidence="1 2" key="1">
    <citation type="journal article" date="2022" name="bioRxiv">
        <title>An ancient truncated duplication of the anti-Mullerian hormone receptor type 2 gene is a potential conserved master sex determinant in the Pangasiidae catfish family.</title>
        <authorList>
            <person name="Wen M."/>
            <person name="Pan Q."/>
            <person name="Jouanno E."/>
            <person name="Montfort J."/>
            <person name="Zahm M."/>
            <person name="Cabau C."/>
            <person name="Klopp C."/>
            <person name="Iampietro C."/>
            <person name="Roques C."/>
            <person name="Bouchez O."/>
            <person name="Castinel A."/>
            <person name="Donnadieu C."/>
            <person name="Parrinello H."/>
            <person name="Poncet C."/>
            <person name="Belmonte E."/>
            <person name="Gautier V."/>
            <person name="Avarre J.-C."/>
            <person name="Dugue R."/>
            <person name="Gustiano R."/>
            <person name="Ha T.T.T."/>
            <person name="Campet M."/>
            <person name="Sriphairoj K."/>
            <person name="Ribolli J."/>
            <person name="de Almeida F.L."/>
            <person name="Desvignes T."/>
            <person name="Postlethwait J.H."/>
            <person name="Bucao C.F."/>
            <person name="Robinson-Rechavi M."/>
            <person name="Bobe J."/>
            <person name="Herpin A."/>
            <person name="Guiguen Y."/>
        </authorList>
    </citation>
    <scope>NUCLEOTIDE SEQUENCE [LARGE SCALE GENOMIC DNA]</scope>
    <source>
        <strain evidence="1">YG-Dec2019</strain>
    </source>
</reference>
<comment type="caution">
    <text evidence="1">The sequence shown here is derived from an EMBL/GenBank/DDBJ whole genome shotgun (WGS) entry which is preliminary data.</text>
</comment>
<dbReference type="Proteomes" id="UP000829447">
    <property type="component" value="Linkage Group LG8"/>
</dbReference>
<gene>
    <name evidence="1" type="ORF">PGIGA_G00240720</name>
</gene>
<accession>A0ACC5WN64</accession>
<organism evidence="1 2">
    <name type="scientific">Pangasianodon gigas</name>
    <name type="common">Mekong giant catfish</name>
    <name type="synonym">Pangasius gigas</name>
    <dbReference type="NCBI Taxonomy" id="30993"/>
    <lineage>
        <taxon>Eukaryota</taxon>
        <taxon>Metazoa</taxon>
        <taxon>Chordata</taxon>
        <taxon>Craniata</taxon>
        <taxon>Vertebrata</taxon>
        <taxon>Euteleostomi</taxon>
        <taxon>Actinopterygii</taxon>
        <taxon>Neopterygii</taxon>
        <taxon>Teleostei</taxon>
        <taxon>Ostariophysi</taxon>
        <taxon>Siluriformes</taxon>
        <taxon>Pangasiidae</taxon>
        <taxon>Pangasianodon</taxon>
    </lineage>
</organism>
<keyword evidence="2" id="KW-1185">Reference proteome</keyword>
<dbReference type="EMBL" id="CM040461">
    <property type="protein sequence ID" value="MCI4380503.1"/>
    <property type="molecule type" value="Genomic_DNA"/>
</dbReference>